<keyword evidence="8" id="KW-0732">Signal</keyword>
<accession>A0ABU4JZ75</accession>
<feature type="signal peptide" evidence="8">
    <location>
        <begin position="1"/>
        <end position="26"/>
    </location>
</feature>
<protein>
    <submittedName>
        <fullName evidence="11">S8 family peptidase</fullName>
        <ecNumber evidence="11">3.4.-.-</ecNumber>
    </submittedName>
</protein>
<evidence type="ECO:0000313" key="12">
    <source>
        <dbReference type="Proteomes" id="UP001278571"/>
    </source>
</evidence>
<feature type="compositionally biased region" description="Low complexity" evidence="7">
    <location>
        <begin position="119"/>
        <end position="129"/>
    </location>
</feature>
<dbReference type="PROSITE" id="PS00136">
    <property type="entry name" value="SUBTILASE_ASP"/>
    <property type="match status" value="1"/>
</dbReference>
<feature type="domain" description="Peptidase S8/S53" evidence="9">
    <location>
        <begin position="152"/>
        <end position="376"/>
    </location>
</feature>
<dbReference type="SUPFAM" id="SSF54897">
    <property type="entry name" value="Protease propeptides/inhibitors"/>
    <property type="match status" value="1"/>
</dbReference>
<feature type="chain" id="PRO_5045529364" evidence="8">
    <location>
        <begin position="27"/>
        <end position="399"/>
    </location>
</feature>
<feature type="domain" description="Inhibitor I9" evidence="10">
    <location>
        <begin position="76"/>
        <end position="110"/>
    </location>
</feature>
<dbReference type="PRINTS" id="PR00723">
    <property type="entry name" value="SUBTILISIN"/>
</dbReference>
<comment type="similarity">
    <text evidence="1 5 6">Belongs to the peptidase S8 family.</text>
</comment>
<comment type="caution">
    <text evidence="11">The sequence shown here is derived from an EMBL/GenBank/DDBJ whole genome shotgun (WGS) entry which is preliminary data.</text>
</comment>
<dbReference type="Proteomes" id="UP001278571">
    <property type="component" value="Unassembled WGS sequence"/>
</dbReference>
<keyword evidence="4 5" id="KW-0720">Serine protease</keyword>
<evidence type="ECO:0000256" key="7">
    <source>
        <dbReference type="SAM" id="MobiDB-lite"/>
    </source>
</evidence>
<evidence type="ECO:0000256" key="5">
    <source>
        <dbReference type="PROSITE-ProRule" id="PRU01240"/>
    </source>
</evidence>
<sequence length="399" mass="40211">MNTRTRLALASAAMSALALTAPTATAFGSVAAGPEPVPAPLVTAANAVPGKYIVTLDRTVDAAKAAERLNLKPTFVYEKAINGFAVPLTATQLDIVRKTPGVTSVEEDAVTAAPPRPTAPAGARSPAASWGLDRINQENLPLDDDFTAEGSGAGVTAYILDTGIDYAHAEFGGRATFGFDAMGDGGAGQDCNGHGTHVAGTVAGSTYGVARKANLVSVRVLGCDGRGSYSGMIAGFDWVARNARQPAVLNGSLGGDRSTALNNAATALRTAGVLPVIAAGNSAKDACTVSPASADGTVTVAASNAWDEETSFSNWGRCVEIYAPGQDIVSAKLGGGSVALNGTSMAAPHVAGVAALYKSAHPTASPAEVAAWLDEQSSKDLLTNISPGSPNKLLYTGGL</sequence>
<reference evidence="11 12" key="1">
    <citation type="submission" date="2023-10" db="EMBL/GenBank/DDBJ databases">
        <authorList>
            <person name="Wang X.X."/>
        </authorList>
    </citation>
    <scope>NUCLEOTIDE SEQUENCE [LARGE SCALE GENOMIC DNA]</scope>
    <source>
        <strain evidence="11 12">NBRC 12816</strain>
    </source>
</reference>
<keyword evidence="2 5" id="KW-0645">Protease</keyword>
<feature type="active site" description="Charge relay system" evidence="5">
    <location>
        <position position="194"/>
    </location>
</feature>
<dbReference type="Pfam" id="PF00082">
    <property type="entry name" value="Peptidase_S8"/>
    <property type="match status" value="1"/>
</dbReference>
<evidence type="ECO:0000256" key="6">
    <source>
        <dbReference type="RuleBase" id="RU003355"/>
    </source>
</evidence>
<dbReference type="InterPro" id="IPR037045">
    <property type="entry name" value="S8pro/Inhibitor_I9_sf"/>
</dbReference>
<dbReference type="InterPro" id="IPR050131">
    <property type="entry name" value="Peptidase_S8_subtilisin-like"/>
</dbReference>
<dbReference type="SUPFAM" id="SSF52743">
    <property type="entry name" value="Subtilisin-like"/>
    <property type="match status" value="1"/>
</dbReference>
<dbReference type="InterPro" id="IPR034193">
    <property type="entry name" value="PCSK9_ProteinaseK-like"/>
</dbReference>
<dbReference type="EC" id="3.4.-.-" evidence="11"/>
<proteinExistence type="inferred from homology"/>
<dbReference type="CDD" id="cd04077">
    <property type="entry name" value="Peptidases_S8_PCSK9_ProteinaseK_like"/>
    <property type="match status" value="1"/>
</dbReference>
<evidence type="ECO:0000259" key="10">
    <source>
        <dbReference type="Pfam" id="PF05922"/>
    </source>
</evidence>
<evidence type="ECO:0000256" key="2">
    <source>
        <dbReference type="ARBA" id="ARBA00022670"/>
    </source>
</evidence>
<evidence type="ECO:0000256" key="8">
    <source>
        <dbReference type="SAM" id="SignalP"/>
    </source>
</evidence>
<feature type="region of interest" description="Disordered" evidence="7">
    <location>
        <begin position="106"/>
        <end position="130"/>
    </location>
</feature>
<organism evidence="11 12">
    <name type="scientific">Streptomyces roseolus</name>
    <dbReference type="NCBI Taxonomy" id="67358"/>
    <lineage>
        <taxon>Bacteria</taxon>
        <taxon>Bacillati</taxon>
        <taxon>Actinomycetota</taxon>
        <taxon>Actinomycetes</taxon>
        <taxon>Kitasatosporales</taxon>
        <taxon>Streptomycetaceae</taxon>
        <taxon>Streptomyces</taxon>
    </lineage>
</organism>
<dbReference type="InterPro" id="IPR010259">
    <property type="entry name" value="S8pro/Inhibitor_I9"/>
</dbReference>
<dbReference type="PROSITE" id="PS51892">
    <property type="entry name" value="SUBTILASE"/>
    <property type="match status" value="1"/>
</dbReference>
<evidence type="ECO:0000259" key="9">
    <source>
        <dbReference type="Pfam" id="PF00082"/>
    </source>
</evidence>
<evidence type="ECO:0000313" key="11">
    <source>
        <dbReference type="EMBL" id="MDX2290797.1"/>
    </source>
</evidence>
<gene>
    <name evidence="11" type="ORF">R2363_01125</name>
</gene>
<dbReference type="Pfam" id="PF05922">
    <property type="entry name" value="Inhibitor_I9"/>
    <property type="match status" value="1"/>
</dbReference>
<evidence type="ECO:0000256" key="1">
    <source>
        <dbReference type="ARBA" id="ARBA00011073"/>
    </source>
</evidence>
<dbReference type="PROSITE" id="PS00138">
    <property type="entry name" value="SUBTILASE_SER"/>
    <property type="match status" value="1"/>
</dbReference>
<dbReference type="InterPro" id="IPR015500">
    <property type="entry name" value="Peptidase_S8_subtilisin-rel"/>
</dbReference>
<dbReference type="PANTHER" id="PTHR43806:SF11">
    <property type="entry name" value="CEREVISIN-RELATED"/>
    <property type="match status" value="1"/>
</dbReference>
<feature type="active site" description="Charge relay system" evidence="5">
    <location>
        <position position="344"/>
    </location>
</feature>
<keyword evidence="12" id="KW-1185">Reference proteome</keyword>
<dbReference type="Gene3D" id="3.40.50.200">
    <property type="entry name" value="Peptidase S8/S53 domain"/>
    <property type="match status" value="1"/>
</dbReference>
<dbReference type="PANTHER" id="PTHR43806">
    <property type="entry name" value="PEPTIDASE S8"/>
    <property type="match status" value="1"/>
</dbReference>
<feature type="active site" description="Charge relay system" evidence="5">
    <location>
        <position position="161"/>
    </location>
</feature>
<dbReference type="GO" id="GO:0016787">
    <property type="term" value="F:hydrolase activity"/>
    <property type="evidence" value="ECO:0007669"/>
    <property type="project" value="UniProtKB-KW"/>
</dbReference>
<dbReference type="InterPro" id="IPR000209">
    <property type="entry name" value="Peptidase_S8/S53_dom"/>
</dbReference>
<dbReference type="InterPro" id="IPR036852">
    <property type="entry name" value="Peptidase_S8/S53_dom_sf"/>
</dbReference>
<dbReference type="InterPro" id="IPR022398">
    <property type="entry name" value="Peptidase_S8_His-AS"/>
</dbReference>
<dbReference type="InterPro" id="IPR023827">
    <property type="entry name" value="Peptidase_S8_Asp-AS"/>
</dbReference>
<dbReference type="Gene3D" id="3.30.70.80">
    <property type="entry name" value="Peptidase S8 propeptide/proteinase inhibitor I9"/>
    <property type="match status" value="1"/>
</dbReference>
<dbReference type="EMBL" id="JAWJZF010000158">
    <property type="protein sequence ID" value="MDX2290797.1"/>
    <property type="molecule type" value="Genomic_DNA"/>
</dbReference>
<evidence type="ECO:0000256" key="3">
    <source>
        <dbReference type="ARBA" id="ARBA00022801"/>
    </source>
</evidence>
<dbReference type="InterPro" id="IPR023828">
    <property type="entry name" value="Peptidase_S8_Ser-AS"/>
</dbReference>
<keyword evidence="3 5" id="KW-0378">Hydrolase</keyword>
<name>A0ABU4JZ75_9ACTN</name>
<dbReference type="PROSITE" id="PS00137">
    <property type="entry name" value="SUBTILASE_HIS"/>
    <property type="match status" value="1"/>
</dbReference>
<evidence type="ECO:0000256" key="4">
    <source>
        <dbReference type="ARBA" id="ARBA00022825"/>
    </source>
</evidence>